<keyword evidence="2" id="KW-0812">Transmembrane</keyword>
<feature type="region of interest" description="Disordered" evidence="1">
    <location>
        <begin position="472"/>
        <end position="577"/>
    </location>
</feature>
<organism evidence="3 4">
    <name type="scientific">Thiothrix winogradskyi</name>
    <dbReference type="NCBI Taxonomy" id="96472"/>
    <lineage>
        <taxon>Bacteria</taxon>
        <taxon>Pseudomonadati</taxon>
        <taxon>Pseudomonadota</taxon>
        <taxon>Gammaproteobacteria</taxon>
        <taxon>Thiotrichales</taxon>
        <taxon>Thiotrichaceae</taxon>
        <taxon>Thiothrix</taxon>
    </lineage>
</organism>
<dbReference type="RefSeq" id="WP_236497406.1">
    <property type="nucleotide sequence ID" value="NZ_CP091244.1"/>
</dbReference>
<evidence type="ECO:0000256" key="2">
    <source>
        <dbReference type="SAM" id="Phobius"/>
    </source>
</evidence>
<keyword evidence="2" id="KW-1133">Transmembrane helix</keyword>
<evidence type="ECO:0000256" key="1">
    <source>
        <dbReference type="SAM" id="MobiDB-lite"/>
    </source>
</evidence>
<evidence type="ECO:0000313" key="4">
    <source>
        <dbReference type="Proteomes" id="UP001054801"/>
    </source>
</evidence>
<gene>
    <name evidence="3" type="ORF">L2Y54_15620</name>
</gene>
<feature type="transmembrane region" description="Helical" evidence="2">
    <location>
        <begin position="89"/>
        <end position="107"/>
    </location>
</feature>
<dbReference type="EMBL" id="CP091244">
    <property type="protein sequence ID" value="UJS23361.1"/>
    <property type="molecule type" value="Genomic_DNA"/>
</dbReference>
<feature type="transmembrane region" description="Helical" evidence="2">
    <location>
        <begin position="59"/>
        <end position="77"/>
    </location>
</feature>
<accession>A0ABY3SV27</accession>
<name>A0ABY3SV27_9GAMM</name>
<dbReference type="Proteomes" id="UP001054801">
    <property type="component" value="Chromosome"/>
</dbReference>
<feature type="compositionally biased region" description="Low complexity" evidence="1">
    <location>
        <begin position="527"/>
        <end position="537"/>
    </location>
</feature>
<proteinExistence type="predicted"/>
<feature type="compositionally biased region" description="Low complexity" evidence="1">
    <location>
        <begin position="546"/>
        <end position="556"/>
    </location>
</feature>
<keyword evidence="4" id="KW-1185">Reference proteome</keyword>
<feature type="transmembrane region" description="Helical" evidence="2">
    <location>
        <begin position="20"/>
        <end position="39"/>
    </location>
</feature>
<protein>
    <submittedName>
        <fullName evidence="3">Uncharacterized protein</fullName>
    </submittedName>
</protein>
<evidence type="ECO:0000313" key="3">
    <source>
        <dbReference type="EMBL" id="UJS23361.1"/>
    </source>
</evidence>
<reference evidence="3" key="1">
    <citation type="journal article" date="2022" name="Microorganisms">
        <title>Two New Species of Filamentous Sulfur Bacteria of the Genus Thiothrix, Thiothrix winogradskyi sp. nov. and 'Candidatus Thiothrix sulfatifontis' sp. nov.</title>
        <authorList>
            <person name="Ravin N.V."/>
            <person name="Rossetti S."/>
            <person name="Beletsky A.V."/>
            <person name="Kadnikov V.V."/>
            <person name="Rudenko T.S."/>
            <person name="Smolyakov D.D."/>
            <person name="Moskvitina M.I."/>
            <person name="Gureeva M.V."/>
            <person name="Mardanov A.V."/>
            <person name="Grabovich M.Y."/>
        </authorList>
    </citation>
    <scope>NUCLEOTIDE SEQUENCE</scope>
    <source>
        <strain evidence="3">CT3</strain>
    </source>
</reference>
<sequence>MKNDDKNFNAGFAFADYKQAGLLFLLGAMAAFLMSSYFMVSYATGGIDFDKWTAMEWKYAITAVMVTAVMTGFQFRLYGNGDMHGGGKVGVLAVVVAVAFSLLSEVGQGMERDEVRMETKSQESPTYQAALAALGNSASTSYNPYSADLQAAEVKLAQCQARLAQGKEKHCDGSAARVDAVNKMIATHNAASQQQATALLDKAKSMEKDESNYFPIVGVIVEWLGVSGKTASLLFSVIIISMFEYAFHYLGGDFNRARQKLIDNGYDVTRKLRQPPRKFDGSISTYSDRNESAPVSAFTSGANSAKQTVGEYAAKVEAGLKSSPEVIATEYARAQNAREQMAAKTGDTLKTVGDKIESAFKKPDSIELDRPEIKPANMKQSPEQLANVQRLYKEQMQDYEAGKVFSESPAPEIKRQSVAETIRALVDAVKKSGAKSEADIQAAVFDGYSKLFNPADLDDGDLQKVAAKIAKSEAPATPSPAMPFSQRTGATGLHNPALGTAEEHYPLPLPTATPTTTPDYLKGSERTTPTTTPATTPDYLKGSDRTTPATTPTTTPDYLKGSERTTPATTPDYLKGSEGGQLSALYRLWITGVLDGTVKSSEGAFADFVNAHIDSKRAGLNKAKLAIIWDKFGQRGVAEGKLIINPEYTPGNRKTKYLKA</sequence>
<keyword evidence="2" id="KW-0472">Membrane</keyword>